<comment type="function">
    <text evidence="4">Plant non-specific lipid-transfer proteins transfer phospholipids as well as galactolipids across membranes. May play a role in wax or cutin deposition in the cell walls of expanding epidermal cells and certain secretory tissues.</text>
</comment>
<protein>
    <recommendedName>
        <fullName evidence="4">Non-specific lipid-transfer protein</fullName>
    </recommendedName>
</protein>
<dbReference type="InterPro" id="IPR036312">
    <property type="entry name" value="Bifun_inhib/LTP/seed_sf"/>
</dbReference>
<feature type="signal peptide" evidence="5">
    <location>
        <begin position="1"/>
        <end position="31"/>
    </location>
</feature>
<feature type="domain" description="Bifunctional inhibitor/plant lipid transfer protein/seed storage helical" evidence="6">
    <location>
        <begin position="35"/>
        <end position="118"/>
    </location>
</feature>
<dbReference type="SUPFAM" id="SSF47699">
    <property type="entry name" value="Bifunctional inhibitor/lipid-transfer protein/seed storage 2S albumin"/>
    <property type="match status" value="1"/>
</dbReference>
<evidence type="ECO:0000313" key="8">
    <source>
        <dbReference type="Proteomes" id="UP000325081"/>
    </source>
</evidence>
<dbReference type="PRINTS" id="PR00382">
    <property type="entry name" value="LIPIDTRNSFER"/>
</dbReference>
<evidence type="ECO:0000256" key="3">
    <source>
        <dbReference type="ARBA" id="ARBA00023121"/>
    </source>
</evidence>
<organism evidence="7 8">
    <name type="scientific">Striga asiatica</name>
    <name type="common">Asiatic witchweed</name>
    <name type="synonym">Buchnera asiatica</name>
    <dbReference type="NCBI Taxonomy" id="4170"/>
    <lineage>
        <taxon>Eukaryota</taxon>
        <taxon>Viridiplantae</taxon>
        <taxon>Streptophyta</taxon>
        <taxon>Embryophyta</taxon>
        <taxon>Tracheophyta</taxon>
        <taxon>Spermatophyta</taxon>
        <taxon>Magnoliopsida</taxon>
        <taxon>eudicotyledons</taxon>
        <taxon>Gunneridae</taxon>
        <taxon>Pentapetalae</taxon>
        <taxon>asterids</taxon>
        <taxon>lamiids</taxon>
        <taxon>Lamiales</taxon>
        <taxon>Orobanchaceae</taxon>
        <taxon>Buchnereae</taxon>
        <taxon>Striga</taxon>
    </lineage>
</organism>
<accession>A0A5A7QG35</accession>
<evidence type="ECO:0000313" key="7">
    <source>
        <dbReference type="EMBL" id="GER44293.1"/>
    </source>
</evidence>
<dbReference type="OrthoDB" id="1890443at2759"/>
<dbReference type="Gene3D" id="1.10.110.10">
    <property type="entry name" value="Plant lipid-transfer and hydrophobic proteins"/>
    <property type="match status" value="1"/>
</dbReference>
<dbReference type="InterPro" id="IPR016140">
    <property type="entry name" value="Bifunc_inhib/LTP/seed_store"/>
</dbReference>
<evidence type="ECO:0000256" key="4">
    <source>
        <dbReference type="RuleBase" id="RU000628"/>
    </source>
</evidence>
<proteinExistence type="inferred from homology"/>
<feature type="chain" id="PRO_5022854312" description="Non-specific lipid-transfer protein" evidence="5">
    <location>
        <begin position="32"/>
        <end position="123"/>
    </location>
</feature>
<keyword evidence="3 4" id="KW-0446">Lipid-binding</keyword>
<name>A0A5A7QG35_STRAF</name>
<dbReference type="GO" id="GO:0008289">
    <property type="term" value="F:lipid binding"/>
    <property type="evidence" value="ECO:0007669"/>
    <property type="project" value="UniProtKB-KW"/>
</dbReference>
<keyword evidence="5" id="KW-0732">Signal</keyword>
<sequence length="123" mass="12938">MARISISNSFSLAITICLAMWIAMAPPRAHAAITCDFVLRSMSPCLGYLRGGGFVPPACCAGGRSLFNAAATTPDLQAGCRCIKTLVPNVGANPVYVNSLPGICGIRIPYKYSPSLDCSKVVR</sequence>
<dbReference type="CDD" id="cd01960">
    <property type="entry name" value="nsLTP1"/>
    <property type="match status" value="1"/>
</dbReference>
<evidence type="ECO:0000256" key="1">
    <source>
        <dbReference type="ARBA" id="ARBA00009748"/>
    </source>
</evidence>
<dbReference type="SMART" id="SM00499">
    <property type="entry name" value="AAI"/>
    <property type="match status" value="1"/>
</dbReference>
<reference evidence="8" key="1">
    <citation type="journal article" date="2019" name="Curr. Biol.">
        <title>Genome Sequence of Striga asiatica Provides Insight into the Evolution of Plant Parasitism.</title>
        <authorList>
            <person name="Yoshida S."/>
            <person name="Kim S."/>
            <person name="Wafula E.K."/>
            <person name="Tanskanen J."/>
            <person name="Kim Y.M."/>
            <person name="Honaas L."/>
            <person name="Yang Z."/>
            <person name="Spallek T."/>
            <person name="Conn C.E."/>
            <person name="Ichihashi Y."/>
            <person name="Cheong K."/>
            <person name="Cui S."/>
            <person name="Der J.P."/>
            <person name="Gundlach H."/>
            <person name="Jiao Y."/>
            <person name="Hori C."/>
            <person name="Ishida J.K."/>
            <person name="Kasahara H."/>
            <person name="Kiba T."/>
            <person name="Kim M.S."/>
            <person name="Koo N."/>
            <person name="Laohavisit A."/>
            <person name="Lee Y.H."/>
            <person name="Lumba S."/>
            <person name="McCourt P."/>
            <person name="Mortimer J.C."/>
            <person name="Mutuku J.M."/>
            <person name="Nomura T."/>
            <person name="Sasaki-Sekimoto Y."/>
            <person name="Seto Y."/>
            <person name="Wang Y."/>
            <person name="Wakatake T."/>
            <person name="Sakakibara H."/>
            <person name="Demura T."/>
            <person name="Yamaguchi S."/>
            <person name="Yoneyama K."/>
            <person name="Manabe R.I."/>
            <person name="Nelson D.C."/>
            <person name="Schulman A.H."/>
            <person name="Timko M.P."/>
            <person name="dePamphilis C.W."/>
            <person name="Choi D."/>
            <person name="Shirasu K."/>
        </authorList>
    </citation>
    <scope>NUCLEOTIDE SEQUENCE [LARGE SCALE GENOMIC DNA]</scope>
    <source>
        <strain evidence="8">cv. UVA1</strain>
    </source>
</reference>
<dbReference type="Proteomes" id="UP000325081">
    <property type="component" value="Unassembled WGS sequence"/>
</dbReference>
<evidence type="ECO:0000256" key="2">
    <source>
        <dbReference type="ARBA" id="ARBA00022448"/>
    </source>
</evidence>
<keyword evidence="8" id="KW-1185">Reference proteome</keyword>
<comment type="similarity">
    <text evidence="1 4">Belongs to the plant LTP family.</text>
</comment>
<evidence type="ECO:0000256" key="5">
    <source>
        <dbReference type="SAM" id="SignalP"/>
    </source>
</evidence>
<gene>
    <name evidence="7" type="ORF">STAS_21189</name>
</gene>
<dbReference type="GO" id="GO:0006869">
    <property type="term" value="P:lipid transport"/>
    <property type="evidence" value="ECO:0007669"/>
    <property type="project" value="InterPro"/>
</dbReference>
<dbReference type="EMBL" id="BKCP01006882">
    <property type="protein sequence ID" value="GER44293.1"/>
    <property type="molecule type" value="Genomic_DNA"/>
</dbReference>
<dbReference type="PANTHER" id="PTHR33076">
    <property type="entry name" value="NON-SPECIFIC LIPID-TRANSFER PROTEIN 2-RELATED"/>
    <property type="match status" value="1"/>
</dbReference>
<dbReference type="InterPro" id="IPR000528">
    <property type="entry name" value="Plant_nsLTP"/>
</dbReference>
<dbReference type="Pfam" id="PF00234">
    <property type="entry name" value="Tryp_alpha_amyl"/>
    <property type="match status" value="1"/>
</dbReference>
<dbReference type="AlphaFoldDB" id="A0A5A7QG35"/>
<comment type="caution">
    <text evidence="7">The sequence shown here is derived from an EMBL/GenBank/DDBJ whole genome shotgun (WGS) entry which is preliminary data.</text>
</comment>
<evidence type="ECO:0000259" key="6">
    <source>
        <dbReference type="SMART" id="SM00499"/>
    </source>
</evidence>
<keyword evidence="2 4" id="KW-0813">Transport</keyword>